<evidence type="ECO:0000256" key="1">
    <source>
        <dbReference type="SAM" id="Phobius"/>
    </source>
</evidence>
<dbReference type="EMBL" id="AOIA01000146">
    <property type="protein sequence ID" value="ELY53375.1"/>
    <property type="molecule type" value="Genomic_DNA"/>
</dbReference>
<accession>L9WV92</accession>
<gene>
    <name evidence="2" type="ORF">C492_17640</name>
</gene>
<proteinExistence type="predicted"/>
<keyword evidence="1" id="KW-0472">Membrane</keyword>
<keyword evidence="1" id="KW-0812">Transmembrane</keyword>
<feature type="transmembrane region" description="Helical" evidence="1">
    <location>
        <begin position="75"/>
        <end position="94"/>
    </location>
</feature>
<evidence type="ECO:0000313" key="2">
    <source>
        <dbReference type="EMBL" id="ELY53375.1"/>
    </source>
</evidence>
<name>L9WV92_9EURY</name>
<dbReference type="AlphaFoldDB" id="L9WV92"/>
<sequence length="105" mass="11648">MAVFAAVFTLLNPILFSPPETEDAWMTRVVLAERWWRERGNGVIGLTYPAVLNAANVPMTAYAVVAAYRQRPLRAALAGVASMALKFWYVAALVREYDAETKTTP</sequence>
<keyword evidence="3" id="KW-1185">Reference proteome</keyword>
<protein>
    <submittedName>
        <fullName evidence="2">Uncharacterized protein</fullName>
    </submittedName>
</protein>
<organism evidence="2 3">
    <name type="scientific">Natronococcus jeotgali DSM 18795</name>
    <dbReference type="NCBI Taxonomy" id="1227498"/>
    <lineage>
        <taxon>Archaea</taxon>
        <taxon>Methanobacteriati</taxon>
        <taxon>Methanobacteriota</taxon>
        <taxon>Stenosarchaea group</taxon>
        <taxon>Halobacteria</taxon>
        <taxon>Halobacteriales</taxon>
        <taxon>Natrialbaceae</taxon>
        <taxon>Natronococcus</taxon>
    </lineage>
</organism>
<dbReference type="OrthoDB" id="333419at2157"/>
<dbReference type="PATRIC" id="fig|1227498.3.peg.3478"/>
<evidence type="ECO:0000313" key="3">
    <source>
        <dbReference type="Proteomes" id="UP000011531"/>
    </source>
</evidence>
<comment type="caution">
    <text evidence="2">The sequence shown here is derived from an EMBL/GenBank/DDBJ whole genome shotgun (WGS) entry which is preliminary data.</text>
</comment>
<keyword evidence="1" id="KW-1133">Transmembrane helix</keyword>
<feature type="transmembrane region" description="Helical" evidence="1">
    <location>
        <begin position="46"/>
        <end position="68"/>
    </location>
</feature>
<dbReference type="RefSeq" id="WP_008425891.1">
    <property type="nucleotide sequence ID" value="NZ_AOIA01000146.1"/>
</dbReference>
<dbReference type="Proteomes" id="UP000011531">
    <property type="component" value="Unassembled WGS sequence"/>
</dbReference>
<reference evidence="2 3" key="1">
    <citation type="journal article" date="2014" name="PLoS Genet.">
        <title>Phylogenetically driven sequencing of extremely halophilic archaea reveals strategies for static and dynamic osmo-response.</title>
        <authorList>
            <person name="Becker E.A."/>
            <person name="Seitzer P.M."/>
            <person name="Tritt A."/>
            <person name="Larsen D."/>
            <person name="Krusor M."/>
            <person name="Yao A.I."/>
            <person name="Wu D."/>
            <person name="Madern D."/>
            <person name="Eisen J.A."/>
            <person name="Darling A.E."/>
            <person name="Facciotti M.T."/>
        </authorList>
    </citation>
    <scope>NUCLEOTIDE SEQUENCE [LARGE SCALE GENOMIC DNA]</scope>
    <source>
        <strain evidence="2 3">DSM 18795</strain>
    </source>
</reference>